<protein>
    <submittedName>
        <fullName evidence="2">Uncharacterized protein</fullName>
    </submittedName>
</protein>
<reference evidence="2" key="1">
    <citation type="submission" date="2023-07" db="EMBL/GenBank/DDBJ databases">
        <title>Sequencing the genomes of 1000 actinobacteria strains.</title>
        <authorList>
            <person name="Klenk H.-P."/>
        </authorList>
    </citation>
    <scope>NUCLEOTIDE SEQUENCE</scope>
    <source>
        <strain evidence="2">DSM 44707</strain>
    </source>
</reference>
<proteinExistence type="predicted"/>
<dbReference type="AlphaFoldDB" id="A0AAE3YQP7"/>
<accession>A0AAE3YQP7</accession>
<sequence>MTPDGDTRTRDPRPAQHPDGRDVVLIRLDDRDHRVTLHISGHLRRRPAPGAAGDNP</sequence>
<dbReference type="RefSeq" id="WP_310369117.1">
    <property type="nucleotide sequence ID" value="NZ_JAVDYB010000001.1"/>
</dbReference>
<dbReference type="EMBL" id="JAVDYB010000001">
    <property type="protein sequence ID" value="MDR7276910.1"/>
    <property type="molecule type" value="Genomic_DNA"/>
</dbReference>
<organism evidence="2 3">
    <name type="scientific">Catenuloplanes atrovinosus</name>
    <dbReference type="NCBI Taxonomy" id="137266"/>
    <lineage>
        <taxon>Bacteria</taxon>
        <taxon>Bacillati</taxon>
        <taxon>Actinomycetota</taxon>
        <taxon>Actinomycetes</taxon>
        <taxon>Micromonosporales</taxon>
        <taxon>Micromonosporaceae</taxon>
        <taxon>Catenuloplanes</taxon>
    </lineage>
</organism>
<evidence type="ECO:0000313" key="2">
    <source>
        <dbReference type="EMBL" id="MDR7276910.1"/>
    </source>
</evidence>
<name>A0AAE3YQP7_9ACTN</name>
<feature type="region of interest" description="Disordered" evidence="1">
    <location>
        <begin position="1"/>
        <end position="22"/>
    </location>
</feature>
<comment type="caution">
    <text evidence="2">The sequence shown here is derived from an EMBL/GenBank/DDBJ whole genome shotgun (WGS) entry which is preliminary data.</text>
</comment>
<keyword evidence="3" id="KW-1185">Reference proteome</keyword>
<dbReference type="Proteomes" id="UP001183643">
    <property type="component" value="Unassembled WGS sequence"/>
</dbReference>
<gene>
    <name evidence="2" type="ORF">J2S41_003688</name>
</gene>
<evidence type="ECO:0000256" key="1">
    <source>
        <dbReference type="SAM" id="MobiDB-lite"/>
    </source>
</evidence>
<evidence type="ECO:0000313" key="3">
    <source>
        <dbReference type="Proteomes" id="UP001183643"/>
    </source>
</evidence>